<evidence type="ECO:0000313" key="5">
    <source>
        <dbReference type="Proteomes" id="UP000332933"/>
    </source>
</evidence>
<gene>
    <name evidence="4" type="primary">Aste57867_22364</name>
    <name evidence="3" type="ORF">As57867_022294</name>
    <name evidence="4" type="ORF">ASTE57867_22364</name>
</gene>
<keyword evidence="5" id="KW-1185">Reference proteome</keyword>
<feature type="region of interest" description="Disordered" evidence="1">
    <location>
        <begin position="286"/>
        <end position="323"/>
    </location>
</feature>
<evidence type="ECO:0000256" key="1">
    <source>
        <dbReference type="SAM" id="MobiDB-lite"/>
    </source>
</evidence>
<dbReference type="CDD" id="cd01610">
    <property type="entry name" value="PAP2_like"/>
    <property type="match status" value="1"/>
</dbReference>
<feature type="transmembrane region" description="Helical" evidence="2">
    <location>
        <begin position="135"/>
        <end position="167"/>
    </location>
</feature>
<dbReference type="EMBL" id="CAADRA010007074">
    <property type="protein sequence ID" value="VFT99027.1"/>
    <property type="molecule type" value="Genomic_DNA"/>
</dbReference>
<dbReference type="Proteomes" id="UP000332933">
    <property type="component" value="Unassembled WGS sequence"/>
</dbReference>
<keyword evidence="2" id="KW-0472">Membrane</keyword>
<evidence type="ECO:0000313" key="4">
    <source>
        <dbReference type="EMBL" id="VFT99027.1"/>
    </source>
</evidence>
<evidence type="ECO:0000313" key="3">
    <source>
        <dbReference type="EMBL" id="KAF0685756.1"/>
    </source>
</evidence>
<dbReference type="SUPFAM" id="SSF48317">
    <property type="entry name" value="Acid phosphatase/Vanadium-dependent haloperoxidase"/>
    <property type="match status" value="1"/>
</dbReference>
<dbReference type="AlphaFoldDB" id="A0A485LLT1"/>
<protein>
    <submittedName>
        <fullName evidence="4">Aste57867_22364 protein</fullName>
    </submittedName>
</protein>
<organism evidence="4 5">
    <name type="scientific">Aphanomyces stellatus</name>
    <dbReference type="NCBI Taxonomy" id="120398"/>
    <lineage>
        <taxon>Eukaryota</taxon>
        <taxon>Sar</taxon>
        <taxon>Stramenopiles</taxon>
        <taxon>Oomycota</taxon>
        <taxon>Saprolegniomycetes</taxon>
        <taxon>Saprolegniales</taxon>
        <taxon>Verrucalvaceae</taxon>
        <taxon>Aphanomyces</taxon>
    </lineage>
</organism>
<evidence type="ECO:0000256" key="2">
    <source>
        <dbReference type="SAM" id="Phobius"/>
    </source>
</evidence>
<feature type="compositionally biased region" description="Acidic residues" evidence="1">
    <location>
        <begin position="308"/>
        <end position="323"/>
    </location>
</feature>
<reference evidence="3" key="2">
    <citation type="submission" date="2019-06" db="EMBL/GenBank/DDBJ databases">
        <title>Genomics analysis of Aphanomyces spp. identifies a new class of oomycete effector associated with host adaptation.</title>
        <authorList>
            <person name="Gaulin E."/>
        </authorList>
    </citation>
    <scope>NUCLEOTIDE SEQUENCE</scope>
    <source>
        <strain evidence="3">CBS 578.67</strain>
    </source>
</reference>
<feature type="transmembrane region" description="Helical" evidence="2">
    <location>
        <begin position="68"/>
        <end position="87"/>
    </location>
</feature>
<accession>A0A485LLT1</accession>
<name>A0A485LLT1_9STRA</name>
<reference evidence="4 5" key="1">
    <citation type="submission" date="2019-03" db="EMBL/GenBank/DDBJ databases">
        <authorList>
            <person name="Gaulin E."/>
            <person name="Dumas B."/>
        </authorList>
    </citation>
    <scope>NUCLEOTIDE SEQUENCE [LARGE SCALE GENOMIC DNA]</scope>
    <source>
        <strain evidence="4">CBS 568.67</strain>
    </source>
</reference>
<dbReference type="EMBL" id="VJMH01007048">
    <property type="protein sequence ID" value="KAF0685756.1"/>
    <property type="molecule type" value="Genomic_DNA"/>
</dbReference>
<dbReference type="OrthoDB" id="68921at2759"/>
<sequence length="323" mass="36417">MKRPKGLTSAAPRAAPQPTWKDQLHTQPIMQLDFRILWWLYDQKPRYPGVTQAIHSVVSRYRTQDISLLLWLIFFFLVPDLGFPYVWTCVGNLLVALVLQYAIDAKRPIDYDPDLHVYMCTDPDTRGFPSVDSHMAIVVVAPAFFLDSVSLLTCLMLLACVGLIAFSRVFVAARFPSQIVASWATGVLGLCVGDFCHVTMQLYRIPAYYHRVALVCVIVGTLFCIAQYVERNESRSFGLPKAEFTRVLESIINGTDDVGPEHAPSKPERAKRDSFYYLMKAVHNRRRDATTHRTGNGHAPVTPHAAFDEDDDEVVFTDDSDSS</sequence>
<proteinExistence type="predicted"/>
<keyword evidence="2" id="KW-1133">Transmembrane helix</keyword>
<keyword evidence="2" id="KW-0812">Transmembrane</keyword>
<feature type="transmembrane region" description="Helical" evidence="2">
    <location>
        <begin position="208"/>
        <end position="229"/>
    </location>
</feature>
<dbReference type="InterPro" id="IPR036938">
    <property type="entry name" value="PAP2/HPO_sf"/>
</dbReference>